<dbReference type="Pfam" id="PF17283">
    <property type="entry name" value="Zn_ribbon_SprT"/>
    <property type="match status" value="1"/>
</dbReference>
<evidence type="ECO:0000313" key="10">
    <source>
        <dbReference type="Proteomes" id="UP000031671"/>
    </source>
</evidence>
<dbReference type="GO" id="GO:0006950">
    <property type="term" value="P:response to stress"/>
    <property type="evidence" value="ECO:0007669"/>
    <property type="project" value="UniProtKB-ARBA"/>
</dbReference>
<dbReference type="PANTHER" id="PTHR38773:SF1">
    <property type="entry name" value="PROTEIN SPRT"/>
    <property type="match status" value="1"/>
</dbReference>
<evidence type="ECO:0000313" key="9">
    <source>
        <dbReference type="EMBL" id="GAM58031.1"/>
    </source>
</evidence>
<evidence type="ECO:0000256" key="7">
    <source>
        <dbReference type="HAMAP-Rule" id="MF_00746"/>
    </source>
</evidence>
<name>A0A0B8NVT6_9VIBR</name>
<dbReference type="RefSeq" id="WP_261834034.1">
    <property type="nucleotide sequence ID" value="NZ_AP024881.1"/>
</dbReference>
<dbReference type="GO" id="GO:0008270">
    <property type="term" value="F:zinc ion binding"/>
    <property type="evidence" value="ECO:0007669"/>
    <property type="project" value="UniProtKB-UniRule"/>
</dbReference>
<dbReference type="AlphaFoldDB" id="A0A0B8NVT6"/>
<evidence type="ECO:0000256" key="5">
    <source>
        <dbReference type="ARBA" id="ARBA00022723"/>
    </source>
</evidence>
<evidence type="ECO:0000256" key="4">
    <source>
        <dbReference type="ARBA" id="ARBA00022490"/>
    </source>
</evidence>
<keyword evidence="10" id="KW-1185">Reference proteome</keyword>
<reference evidence="9 10" key="2">
    <citation type="submission" date="2015-01" db="EMBL/GenBank/DDBJ databases">
        <authorList>
            <consortium name="NBRP consortium"/>
            <person name="Sawabe T."/>
            <person name="Meirelles P."/>
            <person name="Feng G."/>
            <person name="Sayaka M."/>
            <person name="Hattori M."/>
            <person name="Ohkuma M."/>
        </authorList>
    </citation>
    <scope>NUCLEOTIDE SEQUENCE [LARGE SCALE GENOMIC DNA]</scope>
    <source>
        <strain evidence="10">JCM 19231</strain>
    </source>
</reference>
<dbReference type="Proteomes" id="UP000031671">
    <property type="component" value="Unassembled WGS sequence"/>
</dbReference>
<proteinExistence type="inferred from homology"/>
<comment type="cofactor">
    <cofactor evidence="7">
        <name>Zn(2+)</name>
        <dbReference type="ChEBI" id="CHEBI:29105"/>
    </cofactor>
    <text evidence="7">Binds 1 zinc ion.</text>
</comment>
<dbReference type="Pfam" id="PF10263">
    <property type="entry name" value="SprT-like"/>
    <property type="match status" value="1"/>
</dbReference>
<keyword evidence="5 7" id="KW-0479">Metal-binding</keyword>
<evidence type="ECO:0000259" key="8">
    <source>
        <dbReference type="SMART" id="SM00731"/>
    </source>
</evidence>
<feature type="domain" description="SprT-like" evidence="8">
    <location>
        <begin position="10"/>
        <end position="159"/>
    </location>
</feature>
<dbReference type="InterPro" id="IPR023483">
    <property type="entry name" value="Uncharacterised_SprT"/>
</dbReference>
<accession>A0A0B8NVT6</accession>
<dbReference type="InterPro" id="IPR035240">
    <property type="entry name" value="SprT_Zn_ribbon"/>
</dbReference>
<keyword evidence="6 7" id="KW-0862">Zinc</keyword>
<comment type="similarity">
    <text evidence="2 7">Belongs to the SprT family.</text>
</comment>
<reference evidence="9 10" key="1">
    <citation type="submission" date="2015-01" db="EMBL/GenBank/DDBJ databases">
        <title>Vibrio sp. C1 JCM 19231 whole genome shotgun sequence.</title>
        <authorList>
            <person name="Sawabe T."/>
            <person name="Meirelles P."/>
            <person name="Feng G."/>
            <person name="Sayaka M."/>
            <person name="Hattori M."/>
            <person name="Ohkuma M."/>
        </authorList>
    </citation>
    <scope>NUCLEOTIDE SEQUENCE [LARGE SCALE GENOMIC DNA]</scope>
    <source>
        <strain evidence="10">JCM 19231</strain>
    </source>
</reference>
<dbReference type="GO" id="GO:0005737">
    <property type="term" value="C:cytoplasm"/>
    <property type="evidence" value="ECO:0007669"/>
    <property type="project" value="UniProtKB-SubCell"/>
</dbReference>
<evidence type="ECO:0000256" key="3">
    <source>
        <dbReference type="ARBA" id="ARBA00020082"/>
    </source>
</evidence>
<keyword evidence="4 7" id="KW-0963">Cytoplasm</keyword>
<dbReference type="NCBIfam" id="NF003421">
    <property type="entry name" value="PRK04860.1"/>
    <property type="match status" value="1"/>
</dbReference>
<evidence type="ECO:0000256" key="1">
    <source>
        <dbReference type="ARBA" id="ARBA00004496"/>
    </source>
</evidence>
<feature type="binding site" evidence="7">
    <location>
        <position position="76"/>
    </location>
    <ligand>
        <name>Zn(2+)</name>
        <dbReference type="ChEBI" id="CHEBI:29105"/>
    </ligand>
</feature>
<comment type="subcellular location">
    <subcellularLocation>
        <location evidence="1 7">Cytoplasm</location>
    </subcellularLocation>
</comment>
<comment type="caution">
    <text evidence="9">The sequence shown here is derived from an EMBL/GenBank/DDBJ whole genome shotgun (WGS) entry which is preliminary data.</text>
</comment>
<dbReference type="EMBL" id="BBRZ01000072">
    <property type="protein sequence ID" value="GAM58031.1"/>
    <property type="molecule type" value="Genomic_DNA"/>
</dbReference>
<dbReference type="PANTHER" id="PTHR38773">
    <property type="entry name" value="PROTEIN SPRT"/>
    <property type="match status" value="1"/>
</dbReference>
<protein>
    <recommendedName>
        <fullName evidence="3 7">Protein SprT</fullName>
    </recommendedName>
</protein>
<feature type="active site" evidence="7">
    <location>
        <position position="73"/>
    </location>
</feature>
<feature type="binding site" evidence="7">
    <location>
        <position position="72"/>
    </location>
    <ligand>
        <name>Zn(2+)</name>
        <dbReference type="ChEBI" id="CHEBI:29105"/>
    </ligand>
</feature>
<dbReference type="HAMAP" id="MF_00746">
    <property type="entry name" value="SprT"/>
    <property type="match status" value="1"/>
</dbReference>
<evidence type="ECO:0000256" key="6">
    <source>
        <dbReference type="ARBA" id="ARBA00022833"/>
    </source>
</evidence>
<dbReference type="InterPro" id="IPR006640">
    <property type="entry name" value="SprT-like_domain"/>
</dbReference>
<evidence type="ECO:0000256" key="2">
    <source>
        <dbReference type="ARBA" id="ARBA00006591"/>
    </source>
</evidence>
<dbReference type="SMART" id="SM00731">
    <property type="entry name" value="SprT"/>
    <property type="match status" value="1"/>
</dbReference>
<gene>
    <name evidence="7" type="primary">sprT</name>
    <name evidence="9" type="ORF">JCM19231_331</name>
</gene>
<sequence>MNQYQLKLNQKLDSLLATANKHFDKQFPKPELLLNLRGKAAGQALLQKNIIKLNPILAEENKQAFIEEVLPHELAHLITYQLFGRVRPHGKEWQYTMERVFKIPAKRTHSMDVQSVQGKTFEYQCGCNHYPLSIRRHNKVVRGEMSYSCRSCGDKLIFTGKQLS</sequence>
<organism evidence="9 10">
    <name type="scientific">Vibrio ishigakensis</name>
    <dbReference type="NCBI Taxonomy" id="1481914"/>
    <lineage>
        <taxon>Bacteria</taxon>
        <taxon>Pseudomonadati</taxon>
        <taxon>Pseudomonadota</taxon>
        <taxon>Gammaproteobacteria</taxon>
        <taxon>Vibrionales</taxon>
        <taxon>Vibrionaceae</taxon>
        <taxon>Vibrio</taxon>
    </lineage>
</organism>